<evidence type="ECO:0000313" key="4">
    <source>
        <dbReference type="EMBL" id="SNB68470.1"/>
    </source>
</evidence>
<dbReference type="FunCoup" id="A0A212R906">
    <property type="interactions" value="350"/>
</dbReference>
<feature type="domain" description="Rv2993c-like N-terminal" evidence="3">
    <location>
        <begin position="1"/>
        <end position="51"/>
    </location>
</feature>
<dbReference type="RefSeq" id="WP_088571655.1">
    <property type="nucleotide sequence ID" value="NZ_FYEK01000037.1"/>
</dbReference>
<sequence length="255" mass="27878">MRIGRVQTAEGARWVVVEEDAVYALDGDPFRGTFRRGARIGSIDAVTWLAPCVPSKIVAVGRNYAEHAREHQAEVPPEPLIFLKPPSAVIGSGAPIRLPPQSHQVEHEAELAVVIGRRGKDIREDRAWEYVLGVTCGNDVTARDLQRRDGQWTRSKGFDTFCPLGPWIVTDLSPEEIQNLEILCRVNGELRQHGKARDMVFSIPTLIAYISAVMTLEPGDVILTGTPAGVGPLRPGDWVEVEIPGIGVLGNPVQS</sequence>
<dbReference type="Gene3D" id="3.90.850.10">
    <property type="entry name" value="Fumarylacetoacetase-like, C-terminal domain"/>
    <property type="match status" value="1"/>
</dbReference>
<dbReference type="PANTHER" id="PTHR11820:SF7">
    <property type="entry name" value="ACYLPYRUVASE FAHD1, MITOCHONDRIAL"/>
    <property type="match status" value="1"/>
</dbReference>
<dbReference type="GO" id="GO:0018773">
    <property type="term" value="F:acetylpyruvate hydrolase activity"/>
    <property type="evidence" value="ECO:0007669"/>
    <property type="project" value="TreeGrafter"/>
</dbReference>
<feature type="domain" description="Fumarylacetoacetase-like C-terminal" evidence="2">
    <location>
        <begin position="56"/>
        <end position="254"/>
    </location>
</feature>
<dbReference type="SUPFAM" id="SSF56529">
    <property type="entry name" value="FAH"/>
    <property type="match status" value="1"/>
</dbReference>
<dbReference type="GO" id="GO:0016853">
    <property type="term" value="F:isomerase activity"/>
    <property type="evidence" value="ECO:0007669"/>
    <property type="project" value="UniProtKB-ARBA"/>
</dbReference>
<dbReference type="Pfam" id="PF01557">
    <property type="entry name" value="FAA_hydrolase"/>
    <property type="match status" value="1"/>
</dbReference>
<dbReference type="GO" id="GO:0046872">
    <property type="term" value="F:metal ion binding"/>
    <property type="evidence" value="ECO:0007669"/>
    <property type="project" value="UniProtKB-KW"/>
</dbReference>
<proteinExistence type="predicted"/>
<keyword evidence="1" id="KW-0479">Metal-binding</keyword>
<gene>
    <name evidence="4" type="ORF">SAMN02746019_00013930</name>
</gene>
<evidence type="ECO:0000259" key="3">
    <source>
        <dbReference type="Pfam" id="PF10370"/>
    </source>
</evidence>
<keyword evidence="5" id="KW-1185">Reference proteome</keyword>
<dbReference type="InterPro" id="IPR036663">
    <property type="entry name" value="Fumarylacetoacetase_C_sf"/>
</dbReference>
<organism evidence="4 5">
    <name type="scientific">Thermoflexus hugenholtzii JAD2</name>
    <dbReference type="NCBI Taxonomy" id="877466"/>
    <lineage>
        <taxon>Bacteria</taxon>
        <taxon>Bacillati</taxon>
        <taxon>Chloroflexota</taxon>
        <taxon>Thermoflexia</taxon>
        <taxon>Thermoflexales</taxon>
        <taxon>Thermoflexaceae</taxon>
        <taxon>Thermoflexus</taxon>
    </lineage>
</organism>
<dbReference type="GO" id="GO:0019752">
    <property type="term" value="P:carboxylic acid metabolic process"/>
    <property type="evidence" value="ECO:0007669"/>
    <property type="project" value="UniProtKB-ARBA"/>
</dbReference>
<name>A0A212R906_9CHLR</name>
<dbReference type="Proteomes" id="UP000197025">
    <property type="component" value="Unassembled WGS sequence"/>
</dbReference>
<dbReference type="InParanoid" id="A0A212R906"/>
<dbReference type="AlphaFoldDB" id="A0A212R906"/>
<dbReference type="Pfam" id="PF10370">
    <property type="entry name" value="Rv2993c-like_N"/>
    <property type="match status" value="1"/>
</dbReference>
<evidence type="ECO:0000256" key="1">
    <source>
        <dbReference type="ARBA" id="ARBA00022723"/>
    </source>
</evidence>
<dbReference type="OrthoDB" id="9805307at2"/>
<evidence type="ECO:0000259" key="2">
    <source>
        <dbReference type="Pfam" id="PF01557"/>
    </source>
</evidence>
<reference evidence="5" key="1">
    <citation type="submission" date="2017-06" db="EMBL/GenBank/DDBJ databases">
        <authorList>
            <person name="Varghese N."/>
            <person name="Submissions S."/>
        </authorList>
    </citation>
    <scope>NUCLEOTIDE SEQUENCE [LARGE SCALE GENOMIC DNA]</scope>
    <source>
        <strain evidence="5">JAD2</strain>
    </source>
</reference>
<accession>A0A212R906</accession>
<dbReference type="InterPro" id="IPR018833">
    <property type="entry name" value="Rv2993c-like_N"/>
</dbReference>
<dbReference type="EMBL" id="FYEK01000037">
    <property type="protein sequence ID" value="SNB68470.1"/>
    <property type="molecule type" value="Genomic_DNA"/>
</dbReference>
<dbReference type="PANTHER" id="PTHR11820">
    <property type="entry name" value="ACYLPYRUVASE"/>
    <property type="match status" value="1"/>
</dbReference>
<dbReference type="InterPro" id="IPR011234">
    <property type="entry name" value="Fumarylacetoacetase-like_C"/>
</dbReference>
<dbReference type="FunFam" id="3.90.850.10:FF:000002">
    <property type="entry name" value="2-hydroxyhepta-2,4-diene-1,7-dioate isomerase"/>
    <property type="match status" value="1"/>
</dbReference>
<evidence type="ECO:0000313" key="5">
    <source>
        <dbReference type="Proteomes" id="UP000197025"/>
    </source>
</evidence>
<protein>
    <submittedName>
        <fullName evidence="4">2-keto-4-pentenoate hydratase/2-oxohepta-3-ene-1,7-dioic acid hydratase (Catechol pathway)</fullName>
    </submittedName>
</protein>